<accession>A0A1V8M7T2</accession>
<evidence type="ECO:0000259" key="2">
    <source>
        <dbReference type="Pfam" id="PF14317"/>
    </source>
</evidence>
<feature type="transmembrane region" description="Helical" evidence="1">
    <location>
        <begin position="59"/>
        <end position="81"/>
    </location>
</feature>
<protein>
    <recommendedName>
        <fullName evidence="2">YcxB-like C-terminal domain-containing protein</fullName>
    </recommendedName>
</protein>
<reference evidence="3 4" key="1">
    <citation type="submission" date="2015-12" db="EMBL/GenBank/DDBJ databases">
        <authorList>
            <person name="Shamseldin A."/>
            <person name="Moawad H."/>
            <person name="Abd El-Rahim W.M."/>
            <person name="Sadowsky M.J."/>
        </authorList>
    </citation>
    <scope>NUCLEOTIDE SEQUENCE [LARGE SCALE GENOMIC DNA]</scope>
    <source>
        <strain evidence="3 4">WF1</strain>
    </source>
</reference>
<gene>
    <name evidence="3" type="ORF">AU255_06980</name>
</gene>
<evidence type="ECO:0000256" key="1">
    <source>
        <dbReference type="SAM" id="Phobius"/>
    </source>
</evidence>
<organism evidence="3 4">
    <name type="scientific">Methyloprofundus sedimenti</name>
    <dbReference type="NCBI Taxonomy" id="1420851"/>
    <lineage>
        <taxon>Bacteria</taxon>
        <taxon>Pseudomonadati</taxon>
        <taxon>Pseudomonadota</taxon>
        <taxon>Gammaproteobacteria</taxon>
        <taxon>Methylococcales</taxon>
        <taxon>Methylococcaceae</taxon>
        <taxon>Methyloprofundus</taxon>
    </lineage>
</organism>
<comment type="caution">
    <text evidence="3">The sequence shown here is derived from an EMBL/GenBank/DDBJ whole genome shotgun (WGS) entry which is preliminary data.</text>
</comment>
<keyword evidence="1" id="KW-0812">Transmembrane</keyword>
<name>A0A1V8M7T2_9GAMM</name>
<dbReference type="Pfam" id="PF14317">
    <property type="entry name" value="YcxB"/>
    <property type="match status" value="1"/>
</dbReference>
<dbReference type="EMBL" id="LPUF01000001">
    <property type="protein sequence ID" value="OQK17605.1"/>
    <property type="molecule type" value="Genomic_DNA"/>
</dbReference>
<sequence>MLEIEYEFGDRDLVHYNELQIDQSEDLQKKLKRNRLVFPGILALFGLFLWNYYDDFRTALYIVTISVCWAIVIPQIIILSFRKQILKSYTEEEKKAMFGHYTLRIDPTALAEKSPSGKNKMPWKTILRIEHIRDYVHIVLENGAALVIPIEKVSSGDIKAFTKQVKKMIDLYG</sequence>
<dbReference type="OrthoDB" id="5565912at2"/>
<dbReference type="RefSeq" id="WP_080522215.1">
    <property type="nucleotide sequence ID" value="NZ_LPUF01000001.1"/>
</dbReference>
<keyword evidence="1" id="KW-1133">Transmembrane helix</keyword>
<evidence type="ECO:0000313" key="3">
    <source>
        <dbReference type="EMBL" id="OQK17605.1"/>
    </source>
</evidence>
<feature type="transmembrane region" description="Helical" evidence="1">
    <location>
        <begin position="36"/>
        <end position="53"/>
    </location>
</feature>
<dbReference type="STRING" id="1420851.AU255_06980"/>
<proteinExistence type="predicted"/>
<dbReference type="AlphaFoldDB" id="A0A1V8M7T2"/>
<feature type="domain" description="YcxB-like C-terminal" evidence="2">
    <location>
        <begin position="105"/>
        <end position="163"/>
    </location>
</feature>
<evidence type="ECO:0000313" key="4">
    <source>
        <dbReference type="Proteomes" id="UP000191980"/>
    </source>
</evidence>
<dbReference type="InterPro" id="IPR025588">
    <property type="entry name" value="YcxB-like_C"/>
</dbReference>
<keyword evidence="1" id="KW-0472">Membrane</keyword>
<dbReference type="Proteomes" id="UP000191980">
    <property type="component" value="Unassembled WGS sequence"/>
</dbReference>
<keyword evidence="4" id="KW-1185">Reference proteome</keyword>